<name>A0A392UT29_9FABA</name>
<keyword evidence="1" id="KW-0479">Metal-binding</keyword>
<dbReference type="Proteomes" id="UP000265520">
    <property type="component" value="Unassembled WGS sequence"/>
</dbReference>
<dbReference type="InterPro" id="IPR036875">
    <property type="entry name" value="Znf_CCHC_sf"/>
</dbReference>
<proteinExistence type="predicted"/>
<feature type="non-terminal residue" evidence="3">
    <location>
        <position position="1"/>
    </location>
</feature>
<dbReference type="Gene3D" id="4.10.60.10">
    <property type="entry name" value="Zinc finger, CCHC-type"/>
    <property type="match status" value="1"/>
</dbReference>
<dbReference type="SMART" id="SM00343">
    <property type="entry name" value="ZnF_C2HC"/>
    <property type="match status" value="1"/>
</dbReference>
<accession>A0A392UT29</accession>
<dbReference type="GO" id="GO:0008270">
    <property type="term" value="F:zinc ion binding"/>
    <property type="evidence" value="ECO:0007669"/>
    <property type="project" value="UniProtKB-KW"/>
</dbReference>
<evidence type="ECO:0000256" key="1">
    <source>
        <dbReference type="PROSITE-ProRule" id="PRU00047"/>
    </source>
</evidence>
<evidence type="ECO:0000313" key="3">
    <source>
        <dbReference type="EMBL" id="MCI75656.1"/>
    </source>
</evidence>
<keyword evidence="1" id="KW-0863">Zinc-finger</keyword>
<evidence type="ECO:0000259" key="2">
    <source>
        <dbReference type="PROSITE" id="PS50158"/>
    </source>
</evidence>
<reference evidence="3 4" key="1">
    <citation type="journal article" date="2018" name="Front. Plant Sci.">
        <title>Red Clover (Trifolium pratense) and Zigzag Clover (T. medium) - A Picture of Genomic Similarities and Differences.</title>
        <authorList>
            <person name="Dluhosova J."/>
            <person name="Istvanek J."/>
            <person name="Nedelnik J."/>
            <person name="Repkova J."/>
        </authorList>
    </citation>
    <scope>NUCLEOTIDE SEQUENCE [LARGE SCALE GENOMIC DNA]</scope>
    <source>
        <strain evidence="4">cv. 10/8</strain>
        <tissue evidence="3">Leaf</tissue>
    </source>
</reference>
<organism evidence="3 4">
    <name type="scientific">Trifolium medium</name>
    <dbReference type="NCBI Taxonomy" id="97028"/>
    <lineage>
        <taxon>Eukaryota</taxon>
        <taxon>Viridiplantae</taxon>
        <taxon>Streptophyta</taxon>
        <taxon>Embryophyta</taxon>
        <taxon>Tracheophyta</taxon>
        <taxon>Spermatophyta</taxon>
        <taxon>Magnoliopsida</taxon>
        <taxon>eudicotyledons</taxon>
        <taxon>Gunneridae</taxon>
        <taxon>Pentapetalae</taxon>
        <taxon>rosids</taxon>
        <taxon>fabids</taxon>
        <taxon>Fabales</taxon>
        <taxon>Fabaceae</taxon>
        <taxon>Papilionoideae</taxon>
        <taxon>50 kb inversion clade</taxon>
        <taxon>NPAAA clade</taxon>
        <taxon>Hologalegina</taxon>
        <taxon>IRL clade</taxon>
        <taxon>Trifolieae</taxon>
        <taxon>Trifolium</taxon>
    </lineage>
</organism>
<keyword evidence="1" id="KW-0862">Zinc</keyword>
<evidence type="ECO:0000313" key="4">
    <source>
        <dbReference type="Proteomes" id="UP000265520"/>
    </source>
</evidence>
<comment type="caution">
    <text evidence="3">The sequence shown here is derived from an EMBL/GenBank/DDBJ whole genome shotgun (WGS) entry which is preliminary data.</text>
</comment>
<sequence>NNPYAKLSGDTCFRCNGKGHSSNVCPSRRVATVVEKKVEEEERERLALDGDEYAEV</sequence>
<dbReference type="AlphaFoldDB" id="A0A392UT29"/>
<dbReference type="InterPro" id="IPR001878">
    <property type="entry name" value="Znf_CCHC"/>
</dbReference>
<dbReference type="EMBL" id="LXQA010888139">
    <property type="protein sequence ID" value="MCI75656.1"/>
    <property type="molecule type" value="Genomic_DNA"/>
</dbReference>
<protein>
    <recommendedName>
        <fullName evidence="2">CCHC-type domain-containing protein</fullName>
    </recommendedName>
</protein>
<dbReference type="GO" id="GO:0003676">
    <property type="term" value="F:nucleic acid binding"/>
    <property type="evidence" value="ECO:0007669"/>
    <property type="project" value="InterPro"/>
</dbReference>
<feature type="domain" description="CCHC-type" evidence="2">
    <location>
        <begin position="12"/>
        <end position="27"/>
    </location>
</feature>
<dbReference type="PROSITE" id="PS50158">
    <property type="entry name" value="ZF_CCHC"/>
    <property type="match status" value="1"/>
</dbReference>
<dbReference type="SUPFAM" id="SSF57756">
    <property type="entry name" value="Retrovirus zinc finger-like domains"/>
    <property type="match status" value="1"/>
</dbReference>
<keyword evidence="4" id="KW-1185">Reference proteome</keyword>